<accession>A0A5N8XB57</accession>
<feature type="signal peptide" evidence="1">
    <location>
        <begin position="1"/>
        <end position="22"/>
    </location>
</feature>
<dbReference type="OrthoDB" id="4325857at2"/>
<name>A0A5N8XB57_9ACTN</name>
<dbReference type="RefSeq" id="WP_152769615.1">
    <property type="nucleotide sequence ID" value="NZ_VJZC01000008.1"/>
</dbReference>
<organism evidence="2 3">
    <name type="scientific">Streptomyces spongiae</name>
    <dbReference type="NCBI Taxonomy" id="565072"/>
    <lineage>
        <taxon>Bacteria</taxon>
        <taxon>Bacillati</taxon>
        <taxon>Actinomycetota</taxon>
        <taxon>Actinomycetes</taxon>
        <taxon>Kitasatosporales</taxon>
        <taxon>Streptomycetaceae</taxon>
        <taxon>Streptomyces</taxon>
    </lineage>
</organism>
<sequence>MRGRIRHALVVALGAATAVVMAVGPAQAKAAAPWANCPDGAVCLYPEGQDPAQSPSHIFWSYGAHNLSGQYNYHWILNNQYGGAHAKLCSGYNGTGTCHHDMAPQNGWWTNFTPVNSVVLYLP</sequence>
<gene>
    <name evidence="2" type="ORF">FNH08_02825</name>
</gene>
<evidence type="ECO:0000256" key="1">
    <source>
        <dbReference type="SAM" id="SignalP"/>
    </source>
</evidence>
<evidence type="ECO:0000313" key="2">
    <source>
        <dbReference type="EMBL" id="MPY56148.1"/>
    </source>
</evidence>
<protein>
    <recommendedName>
        <fullName evidence="4">Peptidase inhibitor family I36 protein</fullName>
    </recommendedName>
</protein>
<keyword evidence="3" id="KW-1185">Reference proteome</keyword>
<reference evidence="2 3" key="1">
    <citation type="submission" date="2019-07" db="EMBL/GenBank/DDBJ databases">
        <title>New species of Amycolatopsis and Streptomyces.</title>
        <authorList>
            <person name="Duangmal K."/>
            <person name="Teo W.F.A."/>
            <person name="Lipun K."/>
        </authorList>
    </citation>
    <scope>NUCLEOTIDE SEQUENCE [LARGE SCALE GENOMIC DNA]</scope>
    <source>
        <strain evidence="2 3">NBRC 106415</strain>
    </source>
</reference>
<dbReference type="AlphaFoldDB" id="A0A5N8XB57"/>
<comment type="caution">
    <text evidence="2">The sequence shown here is derived from an EMBL/GenBank/DDBJ whole genome shotgun (WGS) entry which is preliminary data.</text>
</comment>
<evidence type="ECO:0000313" key="3">
    <source>
        <dbReference type="Proteomes" id="UP000400924"/>
    </source>
</evidence>
<proteinExistence type="predicted"/>
<dbReference type="EMBL" id="VJZC01000008">
    <property type="protein sequence ID" value="MPY56148.1"/>
    <property type="molecule type" value="Genomic_DNA"/>
</dbReference>
<dbReference type="Proteomes" id="UP000400924">
    <property type="component" value="Unassembled WGS sequence"/>
</dbReference>
<keyword evidence="1" id="KW-0732">Signal</keyword>
<evidence type="ECO:0008006" key="4">
    <source>
        <dbReference type="Google" id="ProtNLM"/>
    </source>
</evidence>
<feature type="chain" id="PRO_5039479373" description="Peptidase inhibitor family I36 protein" evidence="1">
    <location>
        <begin position="23"/>
        <end position="123"/>
    </location>
</feature>